<dbReference type="EMBL" id="JACRSQ010000006">
    <property type="protein sequence ID" value="MBC8543003.1"/>
    <property type="molecule type" value="Genomic_DNA"/>
</dbReference>
<dbReference type="PANTHER" id="PTHR11361">
    <property type="entry name" value="DNA MISMATCH REPAIR PROTEIN MUTS FAMILY MEMBER"/>
    <property type="match status" value="1"/>
</dbReference>
<dbReference type="Gene3D" id="1.10.1420.10">
    <property type="match status" value="2"/>
</dbReference>
<feature type="binding site" evidence="9">
    <location>
        <begin position="617"/>
        <end position="624"/>
    </location>
    <ligand>
        <name>ATP</name>
        <dbReference type="ChEBI" id="CHEBI:30616"/>
    </ligand>
</feature>
<evidence type="ECO:0000256" key="5">
    <source>
        <dbReference type="ARBA" id="ARBA00022840"/>
    </source>
</evidence>
<dbReference type="GO" id="GO:0140664">
    <property type="term" value="F:ATP-dependent DNA damage sensor activity"/>
    <property type="evidence" value="ECO:0007669"/>
    <property type="project" value="InterPro"/>
</dbReference>
<organism evidence="12 13">
    <name type="scientific">Bianquea renquensis</name>
    <dbReference type="NCBI Taxonomy" id="2763661"/>
    <lineage>
        <taxon>Bacteria</taxon>
        <taxon>Bacillati</taxon>
        <taxon>Bacillota</taxon>
        <taxon>Clostridia</taxon>
        <taxon>Eubacteriales</taxon>
        <taxon>Bianqueaceae</taxon>
        <taxon>Bianquea</taxon>
    </lineage>
</organism>
<dbReference type="SUPFAM" id="SSF52540">
    <property type="entry name" value="P-loop containing nucleoside triphosphate hydrolases"/>
    <property type="match status" value="1"/>
</dbReference>
<evidence type="ECO:0000256" key="10">
    <source>
        <dbReference type="RuleBase" id="RU003756"/>
    </source>
</evidence>
<dbReference type="FunFam" id="1.10.1420.10:FF:000001">
    <property type="entry name" value="DNA mismatch repair protein MutS"/>
    <property type="match status" value="1"/>
</dbReference>
<keyword evidence="3 9" id="KW-0547">Nucleotide-binding</keyword>
<dbReference type="Pfam" id="PF05188">
    <property type="entry name" value="MutS_II"/>
    <property type="match status" value="1"/>
</dbReference>
<evidence type="ECO:0000256" key="2">
    <source>
        <dbReference type="ARBA" id="ARBA00021982"/>
    </source>
</evidence>
<dbReference type="Pfam" id="PF00488">
    <property type="entry name" value="MutS_V"/>
    <property type="match status" value="1"/>
</dbReference>
<comment type="caution">
    <text evidence="12">The sequence shown here is derived from an EMBL/GenBank/DDBJ whole genome shotgun (WGS) entry which is preliminary data.</text>
</comment>
<dbReference type="InterPro" id="IPR017261">
    <property type="entry name" value="DNA_mismatch_repair_MutS/MSH"/>
</dbReference>
<dbReference type="Pfam" id="PF05190">
    <property type="entry name" value="MutS_IV"/>
    <property type="match status" value="1"/>
</dbReference>
<dbReference type="InterPro" id="IPR007861">
    <property type="entry name" value="DNA_mismatch_repair_MutS_clamp"/>
</dbReference>
<dbReference type="Pfam" id="PF01624">
    <property type="entry name" value="MutS_I"/>
    <property type="match status" value="1"/>
</dbReference>
<dbReference type="NCBIfam" id="NF003810">
    <property type="entry name" value="PRK05399.1"/>
    <property type="match status" value="1"/>
</dbReference>
<dbReference type="Gene3D" id="3.30.420.110">
    <property type="entry name" value="MutS, connector domain"/>
    <property type="match status" value="1"/>
</dbReference>
<evidence type="ECO:0000256" key="3">
    <source>
        <dbReference type="ARBA" id="ARBA00022741"/>
    </source>
</evidence>
<keyword evidence="6 9" id="KW-0238">DNA-binding</keyword>
<evidence type="ECO:0000256" key="1">
    <source>
        <dbReference type="ARBA" id="ARBA00006271"/>
    </source>
</evidence>
<dbReference type="AlphaFoldDB" id="A0A926I110"/>
<dbReference type="InterPro" id="IPR005748">
    <property type="entry name" value="DNA_mismatch_repair_MutS"/>
</dbReference>
<dbReference type="GO" id="GO:0003684">
    <property type="term" value="F:damaged DNA binding"/>
    <property type="evidence" value="ECO:0007669"/>
    <property type="project" value="UniProtKB-UniRule"/>
</dbReference>
<dbReference type="InterPro" id="IPR045076">
    <property type="entry name" value="MutS"/>
</dbReference>
<proteinExistence type="inferred from homology"/>
<dbReference type="InterPro" id="IPR016151">
    <property type="entry name" value="DNA_mismatch_repair_MutS_N"/>
</dbReference>
<dbReference type="CDD" id="cd03284">
    <property type="entry name" value="ABC_MutS1"/>
    <property type="match status" value="1"/>
</dbReference>
<comment type="similarity">
    <text evidence="1 9 10">Belongs to the DNA mismatch repair MutS family.</text>
</comment>
<dbReference type="GO" id="GO:0005524">
    <property type="term" value="F:ATP binding"/>
    <property type="evidence" value="ECO:0007669"/>
    <property type="project" value="UniProtKB-UniRule"/>
</dbReference>
<evidence type="ECO:0000256" key="8">
    <source>
        <dbReference type="ARBA" id="ARBA00024647"/>
    </source>
</evidence>
<dbReference type="PANTHER" id="PTHR11361:SF34">
    <property type="entry name" value="DNA MISMATCH REPAIR PROTEIN MSH1, MITOCHONDRIAL"/>
    <property type="match status" value="1"/>
</dbReference>
<dbReference type="InterPro" id="IPR007696">
    <property type="entry name" value="DNA_mismatch_repair_MutS_core"/>
</dbReference>
<feature type="domain" description="DNA mismatch repair proteins mutS family" evidence="11">
    <location>
        <begin position="691"/>
        <end position="707"/>
    </location>
</feature>
<evidence type="ECO:0000256" key="4">
    <source>
        <dbReference type="ARBA" id="ARBA00022763"/>
    </source>
</evidence>
<dbReference type="Pfam" id="PF05192">
    <property type="entry name" value="MutS_III"/>
    <property type="match status" value="1"/>
</dbReference>
<dbReference type="InterPro" id="IPR036187">
    <property type="entry name" value="DNA_mismatch_repair_MutS_sf"/>
</dbReference>
<dbReference type="PIRSF" id="PIRSF037677">
    <property type="entry name" value="DNA_mis_repair_Msh6"/>
    <property type="match status" value="1"/>
</dbReference>
<evidence type="ECO:0000259" key="11">
    <source>
        <dbReference type="PROSITE" id="PS00486"/>
    </source>
</evidence>
<dbReference type="SUPFAM" id="SSF53150">
    <property type="entry name" value="DNA repair protein MutS, domain II"/>
    <property type="match status" value="1"/>
</dbReference>
<dbReference type="InterPro" id="IPR036678">
    <property type="entry name" value="MutS_con_dom_sf"/>
</dbReference>
<dbReference type="Proteomes" id="UP000657006">
    <property type="component" value="Unassembled WGS sequence"/>
</dbReference>
<evidence type="ECO:0000256" key="7">
    <source>
        <dbReference type="ARBA" id="ARBA00023204"/>
    </source>
</evidence>
<keyword evidence="4 9" id="KW-0227">DNA damage</keyword>
<dbReference type="PROSITE" id="PS00486">
    <property type="entry name" value="DNA_MISMATCH_REPAIR_2"/>
    <property type="match status" value="1"/>
</dbReference>
<dbReference type="GO" id="GO:0030983">
    <property type="term" value="F:mismatched DNA binding"/>
    <property type="evidence" value="ECO:0007669"/>
    <property type="project" value="InterPro"/>
</dbReference>
<evidence type="ECO:0000256" key="6">
    <source>
        <dbReference type="ARBA" id="ARBA00023125"/>
    </source>
</evidence>
<dbReference type="FunFam" id="3.40.1170.10:FF:000001">
    <property type="entry name" value="DNA mismatch repair protein MutS"/>
    <property type="match status" value="1"/>
</dbReference>
<dbReference type="InterPro" id="IPR007860">
    <property type="entry name" value="DNA_mmatch_repair_MutS_con_dom"/>
</dbReference>
<evidence type="ECO:0000256" key="9">
    <source>
        <dbReference type="HAMAP-Rule" id="MF_00096"/>
    </source>
</evidence>
<dbReference type="InterPro" id="IPR000432">
    <property type="entry name" value="DNA_mismatch_repair_MutS_C"/>
</dbReference>
<accession>A0A926I110</accession>
<name>A0A926I110_9FIRM</name>
<keyword evidence="5 9" id="KW-0067">ATP-binding</keyword>
<dbReference type="Gene3D" id="3.40.50.300">
    <property type="entry name" value="P-loop containing nucleotide triphosphate hydrolases"/>
    <property type="match status" value="1"/>
</dbReference>
<dbReference type="FunFam" id="3.40.50.300:FF:000870">
    <property type="entry name" value="MutS protein homolog 4"/>
    <property type="match status" value="1"/>
</dbReference>
<dbReference type="InterPro" id="IPR027417">
    <property type="entry name" value="P-loop_NTPase"/>
</dbReference>
<dbReference type="InterPro" id="IPR007695">
    <property type="entry name" value="DNA_mismatch_repair_MutS-lik_N"/>
</dbReference>
<comment type="function">
    <text evidence="8 9">This protein is involved in the repair of mismatches in DNA. It is possible that it carries out the mismatch recognition step. This protein has a weak ATPase activity.</text>
</comment>
<keyword evidence="13" id="KW-1185">Reference proteome</keyword>
<dbReference type="HAMAP" id="MF_00096">
    <property type="entry name" value="MutS"/>
    <property type="match status" value="1"/>
</dbReference>
<dbReference type="GO" id="GO:0005829">
    <property type="term" value="C:cytosol"/>
    <property type="evidence" value="ECO:0007669"/>
    <property type="project" value="TreeGrafter"/>
</dbReference>
<dbReference type="SMART" id="SM00534">
    <property type="entry name" value="MUTSac"/>
    <property type="match status" value="1"/>
</dbReference>
<dbReference type="SUPFAM" id="SSF55271">
    <property type="entry name" value="DNA repair protein MutS, domain I"/>
    <property type="match status" value="1"/>
</dbReference>
<sequence length="871" mass="98137">MMEQYLEVKKQNPGCLLFFRLGDFYEMFFDDALTASKELEITLTGRSCGQEERAPMCGVPYHAAETYIQRLIQKGYKVAICEQMEDPKLAKGIVKREITRIVTPGTNMNAESLEENKNNYICSVNRVEDVMGLAVADVTTGEFLVTELTEEEKFWDELAKYRPTELLVSEDLKNMESLDFDRIAKTYSVFVNPYPNYHYQYQRCKDRILQHFKVLSLEGLGLQEMPLGATAAGALLDYLLETQKRDLGHISKLTTYSLQQYMMLDATTRRNLELTQTLRDKGRKGSLLWVLDYTSTAMGGRLLRKWLEQPLVDKAAIEDRLDAVECFVSDPMVSEELREMLSGIYDMERLMGKISYGTANARDMLALKNSLAGLTGVKALLRALEVPHFQAMEKTFDDLADVCQLLERGIHEEPPITIREGQIIKEGYDPQVDKLRLASVDGKTWLAKLEAKEREATGIKNLRVGYNRVFGYYIEVSKGNIPLVPDRFVRKQTLTNGERYITQELKEIEDTLLGAQDKVVELEYQLFCEIRDRVNAQMTRIQKTADDIAQMDVLRSLGEAAYRNQYCKPEILHNKKGVLEIHQGRHPVVEKMLPDEAFIPNDTYLDTKDDRIAIITGPNMAGKSTYMRQVAIIQLMAQIGSFVPASSASISIADRIFTRVGASDDLAGGQSTFMVEMSEVSNILRHATSASLLILDEIGRGTSTFDGLSIAWAVAEYISDKKIIGAKTLFATHYHELTELEGQLSGVKNYCVAIKESGEDIIFLRKIQRGSGDQSYGIEVAKLAGLPGWVVKRAQEILEELLQKDVAKKASNIKAKKQVEEDPLQISLFGSGDSEKEALLEELKGLSVMEMTPLQAMQTLYDLQNKAKTLG</sequence>
<protein>
    <recommendedName>
        <fullName evidence="2 9">DNA mismatch repair protein MutS</fullName>
    </recommendedName>
</protein>
<dbReference type="SUPFAM" id="SSF48334">
    <property type="entry name" value="DNA repair protein MutS, domain III"/>
    <property type="match status" value="1"/>
</dbReference>
<dbReference type="GO" id="GO:0006298">
    <property type="term" value="P:mismatch repair"/>
    <property type="evidence" value="ECO:0007669"/>
    <property type="project" value="UniProtKB-UniRule"/>
</dbReference>
<evidence type="ECO:0000313" key="13">
    <source>
        <dbReference type="Proteomes" id="UP000657006"/>
    </source>
</evidence>
<reference evidence="12" key="1">
    <citation type="submission" date="2020-08" db="EMBL/GenBank/DDBJ databases">
        <title>Genome public.</title>
        <authorList>
            <person name="Liu C."/>
            <person name="Sun Q."/>
        </authorList>
    </citation>
    <scope>NUCLEOTIDE SEQUENCE</scope>
    <source>
        <strain evidence="12">NSJ-32</strain>
    </source>
</reference>
<keyword evidence="7 9" id="KW-0234">DNA repair</keyword>
<dbReference type="NCBIfam" id="TIGR01070">
    <property type="entry name" value="mutS1"/>
    <property type="match status" value="1"/>
</dbReference>
<dbReference type="SMART" id="SM00533">
    <property type="entry name" value="MUTSd"/>
    <property type="match status" value="1"/>
</dbReference>
<gene>
    <name evidence="9 12" type="primary">mutS</name>
    <name evidence="12" type="ORF">H8730_05545</name>
</gene>
<dbReference type="Gene3D" id="3.40.1170.10">
    <property type="entry name" value="DNA repair protein MutS, domain I"/>
    <property type="match status" value="1"/>
</dbReference>
<evidence type="ECO:0000313" key="12">
    <source>
        <dbReference type="EMBL" id="MBC8543003.1"/>
    </source>
</evidence>